<feature type="region of interest" description="Disordered" evidence="1">
    <location>
        <begin position="464"/>
        <end position="503"/>
    </location>
</feature>
<feature type="region of interest" description="Disordered" evidence="1">
    <location>
        <begin position="517"/>
        <end position="540"/>
    </location>
</feature>
<dbReference type="OrthoDB" id="3258555at2759"/>
<evidence type="ECO:0000313" key="2">
    <source>
        <dbReference type="EMBL" id="KZP04627.1"/>
    </source>
</evidence>
<protein>
    <recommendedName>
        <fullName evidence="4">F-box domain-containing protein</fullName>
    </recommendedName>
</protein>
<keyword evidence="3" id="KW-1185">Reference proteome</keyword>
<dbReference type="Gene3D" id="3.80.10.10">
    <property type="entry name" value="Ribonuclease Inhibitor"/>
    <property type="match status" value="1"/>
</dbReference>
<organism evidence="2 3">
    <name type="scientific">Athelia psychrophila</name>
    <dbReference type="NCBI Taxonomy" id="1759441"/>
    <lineage>
        <taxon>Eukaryota</taxon>
        <taxon>Fungi</taxon>
        <taxon>Dikarya</taxon>
        <taxon>Basidiomycota</taxon>
        <taxon>Agaricomycotina</taxon>
        <taxon>Agaricomycetes</taxon>
        <taxon>Agaricomycetidae</taxon>
        <taxon>Atheliales</taxon>
        <taxon>Atheliaceae</taxon>
        <taxon>Athelia</taxon>
    </lineage>
</organism>
<evidence type="ECO:0000256" key="1">
    <source>
        <dbReference type="SAM" id="MobiDB-lite"/>
    </source>
</evidence>
<dbReference type="Proteomes" id="UP000076532">
    <property type="component" value="Unassembled WGS sequence"/>
</dbReference>
<proteinExistence type="predicted"/>
<name>A0A167V4P0_9AGAM</name>
<sequence length="540" mass="60457">MELPTFPGRLEESRTGVPLRMRMGTTVMARRACTEPLDSPCVKRAVPLPDELLRLIFLRAVPPSVFLDTSFSRSRSSAYSSAVTTKRSIVFTCKQWARVGTELLYATILISHIGQLLALARTLAARPALGRLVRVLEIRCVVFQGHVPLYTRELGAVFAALPRLANVVHCPLLPGWEMSTDDDWVALDKGTSPAVRLEVVTRSLDVLPRTLRCLVLGMGECLGPFENIVGEFAALEELDISLYMLSTFPQTVHKSIKLSHLTVLRISIYHSSFALLDRISQIWSMPALTNIRLDFNFYHVPTSHLDTFLLSHGRAITYLHIRCGGGVGLLPNVAFAAQLHILPHACPDLTHLVLCAGVILPNIPHMTVRYVDTWMSDLAAHRDVDAKSREDLLRIFPRLQRMRALDCALPDVSDWPRLFPPYDSLTPGNEGVEYAFLGLHVRVTESAIQRIDLCDWAVDLDDDSGTDYDSQSSSDTESIELWSDGEGRWDDPEEEFGGTTVPAEKEELLEIWDCMRDAPEDGDTEDGNYQEPDILHYKQN</sequence>
<dbReference type="AlphaFoldDB" id="A0A167V4P0"/>
<dbReference type="SUPFAM" id="SSF52058">
    <property type="entry name" value="L domain-like"/>
    <property type="match status" value="1"/>
</dbReference>
<gene>
    <name evidence="2" type="ORF">FIBSPDRAFT_1054551</name>
</gene>
<accession>A0A167V4P0</accession>
<dbReference type="InterPro" id="IPR032675">
    <property type="entry name" value="LRR_dom_sf"/>
</dbReference>
<evidence type="ECO:0008006" key="4">
    <source>
        <dbReference type="Google" id="ProtNLM"/>
    </source>
</evidence>
<feature type="compositionally biased region" description="Low complexity" evidence="1">
    <location>
        <begin position="467"/>
        <end position="476"/>
    </location>
</feature>
<dbReference type="EMBL" id="KV417904">
    <property type="protein sequence ID" value="KZP04627.1"/>
    <property type="molecule type" value="Genomic_DNA"/>
</dbReference>
<reference evidence="2 3" key="1">
    <citation type="journal article" date="2016" name="Mol. Biol. Evol.">
        <title>Comparative Genomics of Early-Diverging Mushroom-Forming Fungi Provides Insights into the Origins of Lignocellulose Decay Capabilities.</title>
        <authorList>
            <person name="Nagy L.G."/>
            <person name="Riley R."/>
            <person name="Tritt A."/>
            <person name="Adam C."/>
            <person name="Daum C."/>
            <person name="Floudas D."/>
            <person name="Sun H."/>
            <person name="Yadav J.S."/>
            <person name="Pangilinan J."/>
            <person name="Larsson K.H."/>
            <person name="Matsuura K."/>
            <person name="Barry K."/>
            <person name="Labutti K."/>
            <person name="Kuo R."/>
            <person name="Ohm R.A."/>
            <person name="Bhattacharya S.S."/>
            <person name="Shirouzu T."/>
            <person name="Yoshinaga Y."/>
            <person name="Martin F.M."/>
            <person name="Grigoriev I.V."/>
            <person name="Hibbett D.S."/>
        </authorList>
    </citation>
    <scope>NUCLEOTIDE SEQUENCE [LARGE SCALE GENOMIC DNA]</scope>
    <source>
        <strain evidence="2 3">CBS 109695</strain>
    </source>
</reference>
<evidence type="ECO:0000313" key="3">
    <source>
        <dbReference type="Proteomes" id="UP000076532"/>
    </source>
</evidence>